<feature type="domain" description="Glycosyltransferase 2-like" evidence="2">
    <location>
        <begin position="6"/>
        <end position="136"/>
    </location>
</feature>
<keyword evidence="4" id="KW-1185">Reference proteome</keyword>
<reference evidence="3 4" key="1">
    <citation type="submission" date="2019-03" db="EMBL/GenBank/DDBJ databases">
        <title>Genomic Encyclopedia of Type Strains, Phase IV (KMG-IV): sequencing the most valuable type-strain genomes for metagenomic binning, comparative biology and taxonomic classification.</title>
        <authorList>
            <person name="Goeker M."/>
        </authorList>
    </citation>
    <scope>NUCLEOTIDE SEQUENCE [LARGE SCALE GENOMIC DNA]</scope>
    <source>
        <strain evidence="3 4">DSM 23802</strain>
    </source>
</reference>
<protein>
    <submittedName>
        <fullName evidence="3">Glycosyltransferase involved in cell wall biosynthesis</fullName>
    </submittedName>
</protein>
<sequence>MRNYAIIIPALNPTNSLLDYVKRLLAEGAEQIIVVNDGSKEELTYIFTELNTIEGCTVLTHEINKGKGRALKTAFKYFLEHHKDLEGVITADADGQHSVEDVCKVAKALENSNGGIILGVRDFKQSNVPLRSYIGNRTTSLLFRLLFGYKLEDTQTGLRGIPKKELLQILELKGERYEYEMNMLIYAKKMNIKFSEISIQTLYFNNNATSHYNSIQDSIRVLTQLISGFLHDSFSTITSRLIGIISFILLLISLMYLWV</sequence>
<dbReference type="GO" id="GO:0016740">
    <property type="term" value="F:transferase activity"/>
    <property type="evidence" value="ECO:0007669"/>
    <property type="project" value="UniProtKB-KW"/>
</dbReference>
<evidence type="ECO:0000256" key="1">
    <source>
        <dbReference type="SAM" id="Phobius"/>
    </source>
</evidence>
<dbReference type="InterPro" id="IPR029044">
    <property type="entry name" value="Nucleotide-diphossugar_trans"/>
</dbReference>
<dbReference type="PANTHER" id="PTHR10859">
    <property type="entry name" value="GLYCOSYL TRANSFERASE"/>
    <property type="match status" value="1"/>
</dbReference>
<name>A0A4R3KDW0_9BACI</name>
<comment type="caution">
    <text evidence="3">The sequence shown here is derived from an EMBL/GenBank/DDBJ whole genome shotgun (WGS) entry which is preliminary data.</text>
</comment>
<gene>
    <name evidence="3" type="ORF">EDD72_11318</name>
</gene>
<dbReference type="PANTHER" id="PTHR10859:SF114">
    <property type="entry name" value="DOLICHOL-PHOSPHATE MANNOSYLTRANSFERASE"/>
    <property type="match status" value="1"/>
</dbReference>
<dbReference type="Pfam" id="PF00535">
    <property type="entry name" value="Glycos_transf_2"/>
    <property type="match status" value="1"/>
</dbReference>
<dbReference type="Proteomes" id="UP000295788">
    <property type="component" value="Unassembled WGS sequence"/>
</dbReference>
<dbReference type="SUPFAM" id="SSF53448">
    <property type="entry name" value="Nucleotide-diphospho-sugar transferases"/>
    <property type="match status" value="1"/>
</dbReference>
<dbReference type="EMBL" id="SMAB01000013">
    <property type="protein sequence ID" value="TCS81260.1"/>
    <property type="molecule type" value="Genomic_DNA"/>
</dbReference>
<dbReference type="CDD" id="cd04179">
    <property type="entry name" value="DPM_DPG-synthase_like"/>
    <property type="match status" value="1"/>
</dbReference>
<organism evidence="3 4">
    <name type="scientific">Tepidibacillus fermentans</name>
    <dbReference type="NCBI Taxonomy" id="1281767"/>
    <lineage>
        <taxon>Bacteria</taxon>
        <taxon>Bacillati</taxon>
        <taxon>Bacillota</taxon>
        <taxon>Bacilli</taxon>
        <taxon>Bacillales</taxon>
        <taxon>Bacillaceae</taxon>
        <taxon>Tepidibacillus</taxon>
    </lineage>
</organism>
<feature type="transmembrane region" description="Helical" evidence="1">
    <location>
        <begin position="241"/>
        <end position="258"/>
    </location>
</feature>
<keyword evidence="1" id="KW-0812">Transmembrane</keyword>
<dbReference type="AlphaFoldDB" id="A0A4R3KDW0"/>
<keyword evidence="1" id="KW-1133">Transmembrane helix</keyword>
<evidence type="ECO:0000313" key="4">
    <source>
        <dbReference type="Proteomes" id="UP000295788"/>
    </source>
</evidence>
<accession>A0A4R3KDW0</accession>
<proteinExistence type="predicted"/>
<evidence type="ECO:0000259" key="2">
    <source>
        <dbReference type="Pfam" id="PF00535"/>
    </source>
</evidence>
<dbReference type="InterPro" id="IPR001173">
    <property type="entry name" value="Glyco_trans_2-like"/>
</dbReference>
<dbReference type="RefSeq" id="WP_165895019.1">
    <property type="nucleotide sequence ID" value="NZ_SMAB01000013.1"/>
</dbReference>
<keyword evidence="3" id="KW-0808">Transferase</keyword>
<keyword evidence="1" id="KW-0472">Membrane</keyword>
<dbReference type="Gene3D" id="3.90.550.10">
    <property type="entry name" value="Spore Coat Polysaccharide Biosynthesis Protein SpsA, Chain A"/>
    <property type="match status" value="1"/>
</dbReference>
<evidence type="ECO:0000313" key="3">
    <source>
        <dbReference type="EMBL" id="TCS81260.1"/>
    </source>
</evidence>
<dbReference type="GO" id="GO:0006487">
    <property type="term" value="P:protein N-linked glycosylation"/>
    <property type="evidence" value="ECO:0007669"/>
    <property type="project" value="TreeGrafter"/>
</dbReference>